<dbReference type="PROSITE" id="PS51900">
    <property type="entry name" value="CB"/>
    <property type="match status" value="1"/>
</dbReference>
<comment type="caution">
    <text evidence="7">The sequence shown here is derived from an EMBL/GenBank/DDBJ whole genome shotgun (WGS) entry which is preliminary data.</text>
</comment>
<evidence type="ECO:0000313" key="8">
    <source>
        <dbReference type="Proteomes" id="UP000309747"/>
    </source>
</evidence>
<dbReference type="EMBL" id="SUNI01000067">
    <property type="protein sequence ID" value="TJZ88338.1"/>
    <property type="molecule type" value="Genomic_DNA"/>
</dbReference>
<dbReference type="InterPro" id="IPR013762">
    <property type="entry name" value="Integrase-like_cat_sf"/>
</dbReference>
<dbReference type="SUPFAM" id="SSF56349">
    <property type="entry name" value="DNA breaking-rejoining enzymes"/>
    <property type="match status" value="1"/>
</dbReference>
<dbReference type="AlphaFoldDB" id="A0A4V5MUM5"/>
<protein>
    <submittedName>
        <fullName evidence="7">Integrase</fullName>
    </submittedName>
</protein>
<organism evidence="7 8">
    <name type="scientific">Paracoccus gahaiensis</name>
    <dbReference type="NCBI Taxonomy" id="1706839"/>
    <lineage>
        <taxon>Bacteria</taxon>
        <taxon>Pseudomonadati</taxon>
        <taxon>Pseudomonadota</taxon>
        <taxon>Alphaproteobacteria</taxon>
        <taxon>Rhodobacterales</taxon>
        <taxon>Paracoccaceae</taxon>
        <taxon>Paracoccus</taxon>
    </lineage>
</organism>
<feature type="domain" description="Core-binding (CB)" evidence="6">
    <location>
        <begin position="28"/>
        <end position="120"/>
    </location>
</feature>
<keyword evidence="8" id="KW-1185">Reference proteome</keyword>
<dbReference type="PROSITE" id="PS51898">
    <property type="entry name" value="TYR_RECOMBINASE"/>
    <property type="match status" value="1"/>
</dbReference>
<evidence type="ECO:0000259" key="5">
    <source>
        <dbReference type="PROSITE" id="PS51898"/>
    </source>
</evidence>
<dbReference type="InterPro" id="IPR011010">
    <property type="entry name" value="DNA_brk_join_enz"/>
</dbReference>
<proteinExistence type="predicted"/>
<keyword evidence="2 4" id="KW-0238">DNA-binding</keyword>
<dbReference type="GO" id="GO:0015074">
    <property type="term" value="P:DNA integration"/>
    <property type="evidence" value="ECO:0007669"/>
    <property type="project" value="UniProtKB-KW"/>
</dbReference>
<dbReference type="InterPro" id="IPR002104">
    <property type="entry name" value="Integrase_catalytic"/>
</dbReference>
<evidence type="ECO:0000259" key="6">
    <source>
        <dbReference type="PROSITE" id="PS51900"/>
    </source>
</evidence>
<dbReference type="Proteomes" id="UP000309747">
    <property type="component" value="Unassembled WGS sequence"/>
</dbReference>
<dbReference type="OrthoDB" id="7222937at2"/>
<evidence type="ECO:0000256" key="3">
    <source>
        <dbReference type="ARBA" id="ARBA00023172"/>
    </source>
</evidence>
<accession>A0A4V5MUM5</accession>
<evidence type="ECO:0000313" key="7">
    <source>
        <dbReference type="EMBL" id="TJZ88338.1"/>
    </source>
</evidence>
<evidence type="ECO:0000256" key="1">
    <source>
        <dbReference type="ARBA" id="ARBA00022908"/>
    </source>
</evidence>
<dbReference type="RefSeq" id="WP_136887818.1">
    <property type="nucleotide sequence ID" value="NZ_SUNI01000067.1"/>
</dbReference>
<gene>
    <name evidence="7" type="ORF">FA743_20095</name>
</gene>
<name>A0A4V5MUM5_9RHOB</name>
<dbReference type="GO" id="GO:0006310">
    <property type="term" value="P:DNA recombination"/>
    <property type="evidence" value="ECO:0007669"/>
    <property type="project" value="UniProtKB-KW"/>
</dbReference>
<evidence type="ECO:0000256" key="2">
    <source>
        <dbReference type="ARBA" id="ARBA00023125"/>
    </source>
</evidence>
<dbReference type="Gene3D" id="1.10.443.10">
    <property type="entry name" value="Intergrase catalytic core"/>
    <property type="match status" value="1"/>
</dbReference>
<sequence>MKSADNSFDKHRHAEADALLGVAPEPQITVTRALEEYWSIAADRRRGKSDDQRRRWENPRKKAVANFVKAIGNLPLSEIGPQQLRDFRSWWVKKVEDDDLTPNSATKDFTHLKDILASVTEAMQLGFELPLRSLRMLKDDEARTRPPFSVAWIRDRIMAPGALDGLNLEARTILLGMVNTGCRPSELQNLTRAQIRLEDAVPHLSIEGVDRTLKSRNAKRRIPLVGISLAAFSQCPDGFPRYKDKPGLSATINKYLRENSLCETEAHTLYCLRHSFEDRMIAAKVDPRIRADLFGHALDRERYGAGASLEQTREILQALAL</sequence>
<evidence type="ECO:0000256" key="4">
    <source>
        <dbReference type="PROSITE-ProRule" id="PRU01248"/>
    </source>
</evidence>
<dbReference type="GO" id="GO:0003677">
    <property type="term" value="F:DNA binding"/>
    <property type="evidence" value="ECO:0007669"/>
    <property type="project" value="UniProtKB-UniRule"/>
</dbReference>
<feature type="domain" description="Tyr recombinase" evidence="5">
    <location>
        <begin position="143"/>
        <end position="317"/>
    </location>
</feature>
<reference evidence="7 8" key="1">
    <citation type="submission" date="2019-04" db="EMBL/GenBank/DDBJ databases">
        <authorList>
            <person name="Li J."/>
        </authorList>
    </citation>
    <scope>NUCLEOTIDE SEQUENCE [LARGE SCALE GENOMIC DNA]</scope>
    <source>
        <strain evidence="7 8">KCTC 42687</strain>
    </source>
</reference>
<keyword evidence="1" id="KW-0229">DNA integration</keyword>
<keyword evidence="3" id="KW-0233">DNA recombination</keyword>
<dbReference type="InterPro" id="IPR044068">
    <property type="entry name" value="CB"/>
</dbReference>